<comment type="caution">
    <text evidence="1">The sequence shown here is derived from an EMBL/GenBank/DDBJ whole genome shotgun (WGS) entry which is preliminary data.</text>
</comment>
<dbReference type="Pfam" id="PF14299">
    <property type="entry name" value="PP2"/>
    <property type="match status" value="1"/>
</dbReference>
<dbReference type="InterPro" id="IPR025886">
    <property type="entry name" value="PP2-like"/>
</dbReference>
<evidence type="ECO:0000313" key="1">
    <source>
        <dbReference type="EMBL" id="PHT66823.1"/>
    </source>
</evidence>
<dbReference type="OMA" id="RTSYCAY"/>
<sequence>MLTQPWVFDDVVVGARFYNSNLEDKVLIGAEGCISKILSLTSPKDAAQSSAVSQTFMSAAESDVVWESFLPSDYEDIVSTSDSPMDFPSKKQLYFSLCNSPILLDGGKLSFSLDKKTGKKCFMVAARELGITWGNTPAYWEWLSHLNSRFSEVAKLKRVCWLDIRGKIKTRVLSKRTEYFAYLVFKFGDSFYGLGSVNSVVRFVDSESDNEAERRANVVSFVGQGPRSMLPMERDDGWLELKLGNFFNDTGEDGDVEARLMEIQYLRWKHGLIVQGIEFRPE</sequence>
<evidence type="ECO:0008006" key="3">
    <source>
        <dbReference type="Google" id="ProtNLM"/>
    </source>
</evidence>
<keyword evidence="2" id="KW-1185">Reference proteome</keyword>
<accession>A0A2G2YAP2</accession>
<dbReference type="CDD" id="cd22162">
    <property type="entry name" value="F-box_AtSKIP3-like"/>
    <property type="match status" value="1"/>
</dbReference>
<dbReference type="EMBL" id="AYRZ02000012">
    <property type="protein sequence ID" value="PHT66823.1"/>
    <property type="molecule type" value="Genomic_DNA"/>
</dbReference>
<gene>
    <name evidence="1" type="ORF">T459_31248</name>
</gene>
<protein>
    <recommendedName>
        <fullName evidence="3">F-box protein PP2-B10-like</fullName>
    </recommendedName>
</protein>
<dbReference type="AlphaFoldDB" id="A0A2G2YAP2"/>
<dbReference type="SUPFAM" id="SSF81383">
    <property type="entry name" value="F-box domain"/>
    <property type="match status" value="1"/>
</dbReference>
<dbReference type="PANTHER" id="PTHR32278:SF87">
    <property type="entry name" value="F-BOX DOMAIN-CONTAINING PROTEIN"/>
    <property type="match status" value="1"/>
</dbReference>
<name>A0A2G2YAP2_CAPAN</name>
<organism evidence="1 2">
    <name type="scientific">Capsicum annuum</name>
    <name type="common">Capsicum pepper</name>
    <dbReference type="NCBI Taxonomy" id="4072"/>
    <lineage>
        <taxon>Eukaryota</taxon>
        <taxon>Viridiplantae</taxon>
        <taxon>Streptophyta</taxon>
        <taxon>Embryophyta</taxon>
        <taxon>Tracheophyta</taxon>
        <taxon>Spermatophyta</taxon>
        <taxon>Magnoliopsida</taxon>
        <taxon>eudicotyledons</taxon>
        <taxon>Gunneridae</taxon>
        <taxon>Pentapetalae</taxon>
        <taxon>asterids</taxon>
        <taxon>lamiids</taxon>
        <taxon>Solanales</taxon>
        <taxon>Solanaceae</taxon>
        <taxon>Solanoideae</taxon>
        <taxon>Capsiceae</taxon>
        <taxon>Capsicum</taxon>
    </lineage>
</organism>
<dbReference type="STRING" id="4072.A0A2G2YAP2"/>
<dbReference type="Proteomes" id="UP000222542">
    <property type="component" value="Unassembled WGS sequence"/>
</dbReference>
<dbReference type="PANTHER" id="PTHR32278">
    <property type="entry name" value="F-BOX DOMAIN-CONTAINING PROTEIN"/>
    <property type="match status" value="1"/>
</dbReference>
<reference evidence="1 2" key="2">
    <citation type="journal article" date="2017" name="Genome Biol.">
        <title>New reference genome sequences of hot pepper reveal the massive evolution of plant disease-resistance genes by retroduplication.</title>
        <authorList>
            <person name="Kim S."/>
            <person name="Park J."/>
            <person name="Yeom S.I."/>
            <person name="Kim Y.M."/>
            <person name="Seo E."/>
            <person name="Kim K.T."/>
            <person name="Kim M.S."/>
            <person name="Lee J.M."/>
            <person name="Cheong K."/>
            <person name="Shin H.S."/>
            <person name="Kim S.B."/>
            <person name="Han K."/>
            <person name="Lee J."/>
            <person name="Park M."/>
            <person name="Lee H.A."/>
            <person name="Lee H.Y."/>
            <person name="Lee Y."/>
            <person name="Oh S."/>
            <person name="Lee J.H."/>
            <person name="Choi E."/>
            <person name="Choi E."/>
            <person name="Lee S.E."/>
            <person name="Jeon J."/>
            <person name="Kim H."/>
            <person name="Choi G."/>
            <person name="Song H."/>
            <person name="Lee J."/>
            <person name="Lee S.C."/>
            <person name="Kwon J.K."/>
            <person name="Lee H.Y."/>
            <person name="Koo N."/>
            <person name="Hong Y."/>
            <person name="Kim R.W."/>
            <person name="Kang W.H."/>
            <person name="Huh J.H."/>
            <person name="Kang B.C."/>
            <person name="Yang T.J."/>
            <person name="Lee Y.H."/>
            <person name="Bennetzen J.L."/>
            <person name="Choi D."/>
        </authorList>
    </citation>
    <scope>NUCLEOTIDE SEQUENCE [LARGE SCALE GENOMIC DNA]</scope>
    <source>
        <strain evidence="2">cv. CM334</strain>
    </source>
</reference>
<proteinExistence type="predicted"/>
<dbReference type="InterPro" id="IPR036047">
    <property type="entry name" value="F-box-like_dom_sf"/>
</dbReference>
<evidence type="ECO:0000313" key="2">
    <source>
        <dbReference type="Proteomes" id="UP000222542"/>
    </source>
</evidence>
<reference evidence="1 2" key="1">
    <citation type="journal article" date="2014" name="Nat. Genet.">
        <title>Genome sequence of the hot pepper provides insights into the evolution of pungency in Capsicum species.</title>
        <authorList>
            <person name="Kim S."/>
            <person name="Park M."/>
            <person name="Yeom S.I."/>
            <person name="Kim Y.M."/>
            <person name="Lee J.M."/>
            <person name="Lee H.A."/>
            <person name="Seo E."/>
            <person name="Choi J."/>
            <person name="Cheong K."/>
            <person name="Kim K.T."/>
            <person name="Jung K."/>
            <person name="Lee G.W."/>
            <person name="Oh S.K."/>
            <person name="Bae C."/>
            <person name="Kim S.B."/>
            <person name="Lee H.Y."/>
            <person name="Kim S.Y."/>
            <person name="Kim M.S."/>
            <person name="Kang B.C."/>
            <person name="Jo Y.D."/>
            <person name="Yang H.B."/>
            <person name="Jeong H.J."/>
            <person name="Kang W.H."/>
            <person name="Kwon J.K."/>
            <person name="Shin C."/>
            <person name="Lim J.Y."/>
            <person name="Park J.H."/>
            <person name="Huh J.H."/>
            <person name="Kim J.S."/>
            <person name="Kim B.D."/>
            <person name="Cohen O."/>
            <person name="Paran I."/>
            <person name="Suh M.C."/>
            <person name="Lee S.B."/>
            <person name="Kim Y.K."/>
            <person name="Shin Y."/>
            <person name="Noh S.J."/>
            <person name="Park J."/>
            <person name="Seo Y.S."/>
            <person name="Kwon S.Y."/>
            <person name="Kim H.A."/>
            <person name="Park J.M."/>
            <person name="Kim H.J."/>
            <person name="Choi S.B."/>
            <person name="Bosland P.W."/>
            <person name="Reeves G."/>
            <person name="Jo S.H."/>
            <person name="Lee B.W."/>
            <person name="Cho H.T."/>
            <person name="Choi H.S."/>
            <person name="Lee M.S."/>
            <person name="Yu Y."/>
            <person name="Do Choi Y."/>
            <person name="Park B.S."/>
            <person name="van Deynze A."/>
            <person name="Ashrafi H."/>
            <person name="Hill T."/>
            <person name="Kim W.T."/>
            <person name="Pai H.S."/>
            <person name="Ahn H.K."/>
            <person name="Yeam I."/>
            <person name="Giovannoni J.J."/>
            <person name="Rose J.K."/>
            <person name="Sorensen I."/>
            <person name="Lee S.J."/>
            <person name="Kim R.W."/>
            <person name="Choi I.Y."/>
            <person name="Choi B.S."/>
            <person name="Lim J.S."/>
            <person name="Lee Y.H."/>
            <person name="Choi D."/>
        </authorList>
    </citation>
    <scope>NUCLEOTIDE SEQUENCE [LARGE SCALE GENOMIC DNA]</scope>
    <source>
        <strain evidence="2">cv. CM334</strain>
    </source>
</reference>
<dbReference type="Gramene" id="PHT66823">
    <property type="protein sequence ID" value="PHT66823"/>
    <property type="gene ID" value="T459_31248"/>
</dbReference>